<name>A0A061R838_9CHLO</name>
<gene>
    <name evidence="2" type="ORF">TSPGSL018_9523</name>
</gene>
<feature type="non-terminal residue" evidence="2">
    <location>
        <position position="58"/>
    </location>
</feature>
<accession>A0A061R838</accession>
<protein>
    <submittedName>
        <fullName evidence="2">Uncharacterized protein</fullName>
    </submittedName>
</protein>
<evidence type="ECO:0000313" key="2">
    <source>
        <dbReference type="EMBL" id="JAC68108.1"/>
    </source>
</evidence>
<dbReference type="AlphaFoldDB" id="A0A061R838"/>
<sequence>MAELQTPSAAPEGPELSRRLPKQGGCLELHCFPPQPPSGGGACMLASIRPRRHCAASM</sequence>
<dbReference type="EMBL" id="GBEZ01018318">
    <property type="protein sequence ID" value="JAC68108.1"/>
    <property type="molecule type" value="Transcribed_RNA"/>
</dbReference>
<proteinExistence type="predicted"/>
<evidence type="ECO:0000256" key="1">
    <source>
        <dbReference type="SAM" id="MobiDB-lite"/>
    </source>
</evidence>
<reference evidence="2" key="1">
    <citation type="submission" date="2014-05" db="EMBL/GenBank/DDBJ databases">
        <title>The transcriptome of the halophilic microalga Tetraselmis sp. GSL018 isolated from the Great Salt Lake, Utah.</title>
        <authorList>
            <person name="Jinkerson R.E."/>
            <person name="D'Adamo S."/>
            <person name="Posewitz M.C."/>
        </authorList>
    </citation>
    <scope>NUCLEOTIDE SEQUENCE</scope>
    <source>
        <strain evidence="2">GSL018</strain>
    </source>
</reference>
<feature type="region of interest" description="Disordered" evidence="1">
    <location>
        <begin position="1"/>
        <end position="20"/>
    </location>
</feature>
<organism evidence="2">
    <name type="scientific">Tetraselmis sp. GSL018</name>
    <dbReference type="NCBI Taxonomy" id="582737"/>
    <lineage>
        <taxon>Eukaryota</taxon>
        <taxon>Viridiplantae</taxon>
        <taxon>Chlorophyta</taxon>
        <taxon>core chlorophytes</taxon>
        <taxon>Chlorodendrophyceae</taxon>
        <taxon>Chlorodendrales</taxon>
        <taxon>Chlorodendraceae</taxon>
        <taxon>Tetraselmis</taxon>
    </lineage>
</organism>